<evidence type="ECO:0000256" key="4">
    <source>
        <dbReference type="ARBA" id="ARBA00022692"/>
    </source>
</evidence>
<comment type="subcellular location">
    <subcellularLocation>
        <location evidence="1">Mitochondrion inner membrane</location>
        <topology evidence="1">Multi-pass membrane protein</topology>
    </subcellularLocation>
</comment>
<evidence type="ECO:0000256" key="7">
    <source>
        <dbReference type="ARBA" id="ARBA00022989"/>
    </source>
</evidence>
<name>A0A0H3YFF7_SCHMD</name>
<evidence type="ECO:0000256" key="5">
    <source>
        <dbReference type="ARBA" id="ARBA00022737"/>
    </source>
</evidence>
<gene>
    <name evidence="12" type="primary">slc25a-24</name>
</gene>
<keyword evidence="9 10" id="KW-0472">Membrane</keyword>
<evidence type="ECO:0000256" key="10">
    <source>
        <dbReference type="PROSITE-ProRule" id="PRU00282"/>
    </source>
</evidence>
<dbReference type="GO" id="GO:0055085">
    <property type="term" value="P:transmembrane transport"/>
    <property type="evidence" value="ECO:0007669"/>
    <property type="project" value="InterPro"/>
</dbReference>
<accession>A0A0H3YFF7</accession>
<evidence type="ECO:0000313" key="12">
    <source>
        <dbReference type="EMBL" id="AKN21592.1"/>
    </source>
</evidence>
<organism evidence="12">
    <name type="scientific">Schmidtea mediterranea</name>
    <name type="common">Freshwater planarian flatworm</name>
    <dbReference type="NCBI Taxonomy" id="79327"/>
    <lineage>
        <taxon>Eukaryota</taxon>
        <taxon>Metazoa</taxon>
        <taxon>Spiralia</taxon>
        <taxon>Lophotrochozoa</taxon>
        <taxon>Platyhelminthes</taxon>
        <taxon>Rhabditophora</taxon>
        <taxon>Seriata</taxon>
        <taxon>Tricladida</taxon>
        <taxon>Continenticola</taxon>
        <taxon>Geoplanoidea</taxon>
        <taxon>Dugesiidae</taxon>
        <taxon>Schmidtea</taxon>
    </lineage>
</organism>
<sequence length="296" mass="33156">MIDLYPFFHGGAASIIAEICTFPIDTTKTRLQIQGELLKNNTMKHFQGGRYNGMIHAFFVIIKQEGISALYRGLSAAVIRQASYGTMKMGLYDKLKRISSQNMRGESISNNIACAVVAGVTSSTIANPTDVIKIRLQSKSNYTQNSSFLKEFTQTISKEGFKGLYKAVIPTAARSALLVGVLLPTYDFTKGKLITEQILLDNVYCHFASSLVAATFGTCVSCPVEVIRTRLMNQSNIDSNSVNYKYKSALDCLKKTIRNERIFALWKGFIPTWYRIGPWNIIFFLTHEKIKKVNLI</sequence>
<evidence type="ECO:0000256" key="2">
    <source>
        <dbReference type="ARBA" id="ARBA00006375"/>
    </source>
</evidence>
<reference evidence="12" key="1">
    <citation type="journal article" date="2015" name="Elife">
        <title>Stem cells and fluid flow drive cyst formation in an invertebrate excretory organ.</title>
        <authorList>
            <person name="Thi-Kim Vu H."/>
            <person name="Rink J.C."/>
            <person name="McKinney S.A."/>
            <person name="McClain M."/>
            <person name="Lakshmanaperumal N."/>
            <person name="Alexander R."/>
            <person name="Sanchez Alvarado A."/>
        </authorList>
    </citation>
    <scope>NUCLEOTIDE SEQUENCE</scope>
</reference>
<dbReference type="GO" id="GO:0005743">
    <property type="term" value="C:mitochondrial inner membrane"/>
    <property type="evidence" value="ECO:0007669"/>
    <property type="project" value="UniProtKB-SubCell"/>
</dbReference>
<evidence type="ECO:0000256" key="3">
    <source>
        <dbReference type="ARBA" id="ARBA00022448"/>
    </source>
</evidence>
<keyword evidence="3 11" id="KW-0813">Transport</keyword>
<evidence type="ECO:0000256" key="11">
    <source>
        <dbReference type="RuleBase" id="RU000488"/>
    </source>
</evidence>
<keyword evidence="5" id="KW-0677">Repeat</keyword>
<dbReference type="AlphaFoldDB" id="A0A0H3YFF7"/>
<keyword evidence="4 10" id="KW-0812">Transmembrane</keyword>
<dbReference type="InterPro" id="IPR023395">
    <property type="entry name" value="MCP_dom_sf"/>
</dbReference>
<evidence type="ECO:0000256" key="8">
    <source>
        <dbReference type="ARBA" id="ARBA00023128"/>
    </source>
</evidence>
<dbReference type="Pfam" id="PF00153">
    <property type="entry name" value="Mito_carr"/>
    <property type="match status" value="3"/>
</dbReference>
<dbReference type="PRINTS" id="PR00926">
    <property type="entry name" value="MITOCARRIER"/>
</dbReference>
<keyword evidence="8" id="KW-0496">Mitochondrion</keyword>
<feature type="repeat" description="Solcar" evidence="10">
    <location>
        <begin position="201"/>
        <end position="293"/>
    </location>
</feature>
<dbReference type="Gene3D" id="1.50.40.10">
    <property type="entry name" value="Mitochondrial carrier domain"/>
    <property type="match status" value="1"/>
</dbReference>
<dbReference type="EMBL" id="KT163642">
    <property type="protein sequence ID" value="AKN21592.1"/>
    <property type="molecule type" value="mRNA"/>
</dbReference>
<protein>
    <submittedName>
        <fullName evidence="12">Slc25a-24</fullName>
    </submittedName>
</protein>
<dbReference type="InterPro" id="IPR018108">
    <property type="entry name" value="MCP_transmembrane"/>
</dbReference>
<dbReference type="FunFam" id="1.50.40.10:FF:000062">
    <property type="entry name" value="mitochondrial uncoupling protein 3"/>
    <property type="match status" value="1"/>
</dbReference>
<dbReference type="OrthoDB" id="756301at2759"/>
<dbReference type="InterPro" id="IPR002067">
    <property type="entry name" value="MCP"/>
</dbReference>
<keyword evidence="7" id="KW-1133">Transmembrane helix</keyword>
<keyword evidence="6" id="KW-0999">Mitochondrion inner membrane</keyword>
<dbReference type="InterPro" id="IPR050391">
    <property type="entry name" value="Mito_Metabolite_Transporter"/>
</dbReference>
<evidence type="ECO:0000256" key="9">
    <source>
        <dbReference type="ARBA" id="ARBA00023136"/>
    </source>
</evidence>
<comment type="similarity">
    <text evidence="2 11">Belongs to the mitochondrial carrier (TC 2.A.29) family.</text>
</comment>
<evidence type="ECO:0000256" key="6">
    <source>
        <dbReference type="ARBA" id="ARBA00022792"/>
    </source>
</evidence>
<dbReference type="SUPFAM" id="SSF103506">
    <property type="entry name" value="Mitochondrial carrier"/>
    <property type="match status" value="1"/>
</dbReference>
<feature type="repeat" description="Solcar" evidence="10">
    <location>
        <begin position="106"/>
        <end position="192"/>
    </location>
</feature>
<proteinExistence type="evidence at transcript level"/>
<evidence type="ECO:0000256" key="1">
    <source>
        <dbReference type="ARBA" id="ARBA00004448"/>
    </source>
</evidence>
<feature type="repeat" description="Solcar" evidence="10">
    <location>
        <begin position="1"/>
        <end position="98"/>
    </location>
</feature>
<dbReference type="PROSITE" id="PS50920">
    <property type="entry name" value="SOLCAR"/>
    <property type="match status" value="3"/>
</dbReference>
<dbReference type="PANTHER" id="PTHR45618">
    <property type="entry name" value="MITOCHONDRIAL DICARBOXYLATE CARRIER-RELATED"/>
    <property type="match status" value="1"/>
</dbReference>